<dbReference type="PANTHER" id="PTHR12806">
    <property type="entry name" value="EAP30 SUBUNIT OF ELL COMPLEX"/>
    <property type="match status" value="1"/>
</dbReference>
<evidence type="ECO:0008006" key="3">
    <source>
        <dbReference type="Google" id="ProtNLM"/>
    </source>
</evidence>
<dbReference type="InterPro" id="IPR040608">
    <property type="entry name" value="Snf8/Vps36"/>
</dbReference>
<dbReference type="Proteomes" id="UP000886885">
    <property type="component" value="Chromosome 11D"/>
</dbReference>
<dbReference type="OrthoDB" id="283883at2759"/>
<dbReference type="EMBL" id="JAAWWB010000022">
    <property type="protein sequence ID" value="KAG6755437.1"/>
    <property type="molecule type" value="Genomic_DNA"/>
</dbReference>
<gene>
    <name evidence="1" type="ORF">POTOM_041262</name>
</gene>
<protein>
    <recommendedName>
        <fullName evidence="3">ESCRT-II complex subunit VPS22</fullName>
    </recommendedName>
</protein>
<comment type="caution">
    <text evidence="1">The sequence shown here is derived from an EMBL/GenBank/DDBJ whole genome shotgun (WGS) entry which is preliminary data.</text>
</comment>
<dbReference type="GO" id="GO:0000814">
    <property type="term" value="C:ESCRT II complex"/>
    <property type="evidence" value="ECO:0007669"/>
    <property type="project" value="InterPro"/>
</dbReference>
<dbReference type="AlphaFoldDB" id="A0A8X8CIS0"/>
<proteinExistence type="predicted"/>
<organism evidence="1 2">
    <name type="scientific">Populus tomentosa</name>
    <name type="common">Chinese white poplar</name>
    <dbReference type="NCBI Taxonomy" id="118781"/>
    <lineage>
        <taxon>Eukaryota</taxon>
        <taxon>Viridiplantae</taxon>
        <taxon>Streptophyta</taxon>
        <taxon>Embryophyta</taxon>
        <taxon>Tracheophyta</taxon>
        <taxon>Spermatophyta</taxon>
        <taxon>Magnoliopsida</taxon>
        <taxon>eudicotyledons</taxon>
        <taxon>Gunneridae</taxon>
        <taxon>Pentapetalae</taxon>
        <taxon>rosids</taxon>
        <taxon>fabids</taxon>
        <taxon>Malpighiales</taxon>
        <taxon>Salicaceae</taxon>
        <taxon>Saliceae</taxon>
        <taxon>Populus</taxon>
    </lineage>
</organism>
<keyword evidence="2" id="KW-1185">Reference proteome</keyword>
<evidence type="ECO:0000313" key="2">
    <source>
        <dbReference type="Proteomes" id="UP000886885"/>
    </source>
</evidence>
<evidence type="ECO:0000313" key="1">
    <source>
        <dbReference type="EMBL" id="KAG6755437.1"/>
    </source>
</evidence>
<accession>A0A8X8CIS0</accession>
<dbReference type="Pfam" id="PF04157">
    <property type="entry name" value="EAP30"/>
    <property type="match status" value="1"/>
</dbReference>
<dbReference type="PANTHER" id="PTHR12806:SF0">
    <property type="entry name" value="VACUOLAR-SORTING PROTEIN SNF8"/>
    <property type="match status" value="1"/>
</dbReference>
<reference evidence="1" key="1">
    <citation type="journal article" date="2020" name="bioRxiv">
        <title>Hybrid origin of Populus tomentosa Carr. identified through genome sequencing and phylogenomic analysis.</title>
        <authorList>
            <person name="An X."/>
            <person name="Gao K."/>
            <person name="Chen Z."/>
            <person name="Li J."/>
            <person name="Yang X."/>
            <person name="Yang X."/>
            <person name="Zhou J."/>
            <person name="Guo T."/>
            <person name="Zhao T."/>
            <person name="Huang S."/>
            <person name="Miao D."/>
            <person name="Khan W.U."/>
            <person name="Rao P."/>
            <person name="Ye M."/>
            <person name="Lei B."/>
            <person name="Liao W."/>
            <person name="Wang J."/>
            <person name="Ji L."/>
            <person name="Li Y."/>
            <person name="Guo B."/>
            <person name="Mustafa N.S."/>
            <person name="Li S."/>
            <person name="Yun Q."/>
            <person name="Keller S.R."/>
            <person name="Mao J."/>
            <person name="Zhang R."/>
            <person name="Strauss S.H."/>
        </authorList>
    </citation>
    <scope>NUCLEOTIDE SEQUENCE</scope>
    <source>
        <strain evidence="1">GM15</strain>
        <tissue evidence="1">Leaf</tissue>
    </source>
</reference>
<name>A0A8X8CIS0_POPTO</name>
<sequence>MVLKDQYRILGENVARLKTDRMKEQLATFRSQLEEFARKHKGMRRRPGIGGLQTAAAARLTTNDIRKNPTFRAQFHEMCAKVGVDPLASSKGFWAELLQIGDFYYELGLYNFFFHYGAIPLANVFESSSVYDGRREGASIVC</sequence>
<dbReference type="InterPro" id="IPR016689">
    <property type="entry name" value="ESCRT-2_cplx_Snf8"/>
</dbReference>
<dbReference type="GO" id="GO:0043328">
    <property type="term" value="P:protein transport to vacuole involved in ubiquitin-dependent protein catabolic process via the multivesicular body sorting pathway"/>
    <property type="evidence" value="ECO:0007669"/>
    <property type="project" value="TreeGrafter"/>
</dbReference>